<dbReference type="AlphaFoldDB" id="A0A7R9QGR0"/>
<evidence type="ECO:0000256" key="2">
    <source>
        <dbReference type="ARBA" id="ARBA00017475"/>
    </source>
</evidence>
<reference evidence="4" key="1">
    <citation type="submission" date="2020-11" db="EMBL/GenBank/DDBJ databases">
        <authorList>
            <person name="Tran Van P."/>
        </authorList>
    </citation>
    <scope>NUCLEOTIDE SEQUENCE</scope>
</reference>
<evidence type="ECO:0000256" key="3">
    <source>
        <dbReference type="SAM" id="MobiDB-lite"/>
    </source>
</evidence>
<evidence type="ECO:0000313" key="4">
    <source>
        <dbReference type="EMBL" id="CAD7645329.1"/>
    </source>
</evidence>
<dbReference type="Pfam" id="PF07890">
    <property type="entry name" value="Rrp15p"/>
    <property type="match status" value="1"/>
</dbReference>
<keyword evidence="5" id="KW-1185">Reference proteome</keyword>
<evidence type="ECO:0000256" key="1">
    <source>
        <dbReference type="ARBA" id="ARBA00007462"/>
    </source>
</evidence>
<dbReference type="GO" id="GO:0000460">
    <property type="term" value="P:maturation of 5.8S rRNA"/>
    <property type="evidence" value="ECO:0007669"/>
    <property type="project" value="TreeGrafter"/>
</dbReference>
<gene>
    <name evidence="4" type="ORF">ONB1V03_LOCUS5150</name>
</gene>
<sequence length="262" mass="29647">MSVKKSKVVVNNVLSSDEEVESGLDLDDINGANDSDFDGIAEDIEGSATTSKTETNSGWADAINKVLSVKTKNKSFILSKAKKDKDLKRQVDETTDDLEIVGTDGTVVKSWQKTKKQKTEANVGEKGRNKSKLSKVEWEVMNKLKPKAEDRDRERLLCSIATKGVVQLFNAVRQQQTAIESKLNEVGSSETRRDKMMTQFNKNQFLDKLKQKDNSNKSNKSNESDKKDTEEQKWRVLRDDFMIGAKMKDWDKESDSDEESDH</sequence>
<organism evidence="4">
    <name type="scientific">Oppiella nova</name>
    <dbReference type="NCBI Taxonomy" id="334625"/>
    <lineage>
        <taxon>Eukaryota</taxon>
        <taxon>Metazoa</taxon>
        <taxon>Ecdysozoa</taxon>
        <taxon>Arthropoda</taxon>
        <taxon>Chelicerata</taxon>
        <taxon>Arachnida</taxon>
        <taxon>Acari</taxon>
        <taxon>Acariformes</taxon>
        <taxon>Sarcoptiformes</taxon>
        <taxon>Oribatida</taxon>
        <taxon>Brachypylina</taxon>
        <taxon>Oppioidea</taxon>
        <taxon>Oppiidae</taxon>
        <taxon>Oppiella</taxon>
    </lineage>
</organism>
<feature type="compositionally biased region" description="Basic and acidic residues" evidence="3">
    <location>
        <begin position="205"/>
        <end position="233"/>
    </location>
</feature>
<evidence type="ECO:0000313" key="5">
    <source>
        <dbReference type="Proteomes" id="UP000728032"/>
    </source>
</evidence>
<accession>A0A7R9QGR0</accession>
<comment type="similarity">
    <text evidence="1">Belongs to the RRP15 family.</text>
</comment>
<dbReference type="EMBL" id="OC916810">
    <property type="protein sequence ID" value="CAD7645329.1"/>
    <property type="molecule type" value="Genomic_DNA"/>
</dbReference>
<name>A0A7R9QGR0_9ACAR</name>
<dbReference type="InterPro" id="IPR012459">
    <property type="entry name" value="Rrp15"/>
</dbReference>
<proteinExistence type="inferred from homology"/>
<protein>
    <recommendedName>
        <fullName evidence="2">RRP15-like protein</fullName>
    </recommendedName>
</protein>
<dbReference type="OrthoDB" id="20949at2759"/>
<dbReference type="PANTHER" id="PTHR13245">
    <property type="entry name" value="RRP15-LIKE PROTEIN"/>
    <property type="match status" value="1"/>
</dbReference>
<dbReference type="PANTHER" id="PTHR13245:SF14">
    <property type="entry name" value="RRP15-LIKE PROTEIN"/>
    <property type="match status" value="1"/>
</dbReference>
<dbReference type="Proteomes" id="UP000728032">
    <property type="component" value="Unassembled WGS sequence"/>
</dbReference>
<feature type="region of interest" description="Disordered" evidence="3">
    <location>
        <begin position="204"/>
        <end position="233"/>
    </location>
</feature>
<dbReference type="EMBL" id="CAJPVJ010001985">
    <property type="protein sequence ID" value="CAG2165611.1"/>
    <property type="molecule type" value="Genomic_DNA"/>
</dbReference>
<dbReference type="GO" id="GO:0000470">
    <property type="term" value="P:maturation of LSU-rRNA"/>
    <property type="evidence" value="ECO:0007669"/>
    <property type="project" value="TreeGrafter"/>
</dbReference>
<dbReference type="GO" id="GO:0030687">
    <property type="term" value="C:preribosome, large subunit precursor"/>
    <property type="evidence" value="ECO:0007669"/>
    <property type="project" value="TreeGrafter"/>
</dbReference>